<feature type="transmembrane region" description="Helical" evidence="2">
    <location>
        <begin position="12"/>
        <end position="37"/>
    </location>
</feature>
<feature type="transmembrane region" description="Helical" evidence="2">
    <location>
        <begin position="163"/>
        <end position="184"/>
    </location>
</feature>
<dbReference type="InterPro" id="IPR020846">
    <property type="entry name" value="MFS_dom"/>
</dbReference>
<dbReference type="InterPro" id="IPR050327">
    <property type="entry name" value="Proton-linked_MCT"/>
</dbReference>
<evidence type="ECO:0000313" key="4">
    <source>
        <dbReference type="EMBL" id="JAA68711.1"/>
    </source>
</evidence>
<keyword evidence="2" id="KW-0812">Transmembrane</keyword>
<reference evidence="4" key="1">
    <citation type="submission" date="2012-12" db="EMBL/GenBank/DDBJ databases">
        <title>Identification and characterization of a phenylalanine ammonia-lyase gene family in Isatis indigotica Fort.</title>
        <authorList>
            <person name="Liu Q."/>
            <person name="Chen J."/>
            <person name="Zhou X."/>
            <person name="Di P."/>
            <person name="Xiao Y."/>
            <person name="Xuan H."/>
            <person name="Zhang L."/>
            <person name="Chen W."/>
        </authorList>
    </citation>
    <scope>NUCLEOTIDE SEQUENCE</scope>
    <source>
        <tissue evidence="4">Salivary gland</tissue>
    </source>
</reference>
<dbReference type="GO" id="GO:0016020">
    <property type="term" value="C:membrane"/>
    <property type="evidence" value="ECO:0007669"/>
    <property type="project" value="UniProtKB-SubCell"/>
</dbReference>
<feature type="transmembrane region" description="Helical" evidence="2">
    <location>
        <begin position="284"/>
        <end position="303"/>
    </location>
</feature>
<dbReference type="Pfam" id="PF07690">
    <property type="entry name" value="MFS_1"/>
    <property type="match status" value="1"/>
</dbReference>
<keyword evidence="2" id="KW-0472">Membrane</keyword>
<comment type="subcellular location">
    <subcellularLocation>
        <location evidence="1">Membrane</location>
        <topology evidence="1">Multi-pass membrane protein</topology>
    </subcellularLocation>
</comment>
<feature type="transmembrane region" description="Helical" evidence="2">
    <location>
        <begin position="337"/>
        <end position="360"/>
    </location>
</feature>
<dbReference type="SUPFAM" id="SSF103473">
    <property type="entry name" value="MFS general substrate transporter"/>
    <property type="match status" value="1"/>
</dbReference>
<keyword evidence="2" id="KW-1133">Transmembrane helix</keyword>
<feature type="domain" description="Major facilitator superfamily (MFS) profile" evidence="3">
    <location>
        <begin position="12"/>
        <end position="426"/>
    </location>
</feature>
<dbReference type="InterPro" id="IPR011701">
    <property type="entry name" value="MFS"/>
</dbReference>
<evidence type="ECO:0000259" key="3">
    <source>
        <dbReference type="PROSITE" id="PS50850"/>
    </source>
</evidence>
<feature type="transmembrane region" description="Helical" evidence="2">
    <location>
        <begin position="404"/>
        <end position="423"/>
    </location>
</feature>
<feature type="transmembrane region" description="Helical" evidence="2">
    <location>
        <begin position="312"/>
        <end position="331"/>
    </location>
</feature>
<dbReference type="Gene3D" id="1.20.1250.20">
    <property type="entry name" value="MFS general substrate transporter like domains"/>
    <property type="match status" value="2"/>
</dbReference>
<feature type="transmembrane region" description="Helical" evidence="2">
    <location>
        <begin position="80"/>
        <end position="100"/>
    </location>
</feature>
<evidence type="ECO:0000256" key="1">
    <source>
        <dbReference type="ARBA" id="ARBA00004141"/>
    </source>
</evidence>
<dbReference type="FunFam" id="1.20.1250.20:FF:000462">
    <property type="entry name" value="Monocarboxylate transporter, putative"/>
    <property type="match status" value="1"/>
</dbReference>
<dbReference type="GO" id="GO:0008028">
    <property type="term" value="F:monocarboxylic acid transmembrane transporter activity"/>
    <property type="evidence" value="ECO:0007669"/>
    <property type="project" value="TreeGrafter"/>
</dbReference>
<dbReference type="FunFam" id="1.20.1250.20:FF:000867">
    <property type="entry name" value="Monocarboxylate transporter, putative"/>
    <property type="match status" value="1"/>
</dbReference>
<dbReference type="PANTHER" id="PTHR11360:SF303">
    <property type="entry name" value="MAJOR FACILITATOR SUPERFAMILY (MFS) PROFILE DOMAIN-CONTAINING PROTEIN"/>
    <property type="match status" value="1"/>
</dbReference>
<dbReference type="PROSITE" id="PS50850">
    <property type="entry name" value="MFS"/>
    <property type="match status" value="1"/>
</dbReference>
<organism evidence="4">
    <name type="scientific">Ixodes ricinus</name>
    <name type="common">Common tick</name>
    <name type="synonym">Acarus ricinus</name>
    <dbReference type="NCBI Taxonomy" id="34613"/>
    <lineage>
        <taxon>Eukaryota</taxon>
        <taxon>Metazoa</taxon>
        <taxon>Ecdysozoa</taxon>
        <taxon>Arthropoda</taxon>
        <taxon>Chelicerata</taxon>
        <taxon>Arachnida</taxon>
        <taxon>Acari</taxon>
        <taxon>Parasitiformes</taxon>
        <taxon>Ixodida</taxon>
        <taxon>Ixodoidea</taxon>
        <taxon>Ixodidae</taxon>
        <taxon>Ixodinae</taxon>
        <taxon>Ixodes</taxon>
    </lineage>
</organism>
<name>A0A0K8RCB0_IXORI</name>
<protein>
    <submittedName>
        <fullName evidence="4">Putative monocarboxylate transporter</fullName>
    </submittedName>
</protein>
<feature type="transmembrane region" description="Helical" evidence="2">
    <location>
        <begin position="49"/>
        <end position="68"/>
    </location>
</feature>
<dbReference type="AlphaFoldDB" id="A0A0K8RCB0"/>
<dbReference type="PANTHER" id="PTHR11360">
    <property type="entry name" value="MONOCARBOXYLATE TRANSPORTER"/>
    <property type="match status" value="1"/>
</dbReference>
<sequence>MTKNGVDSSWHVVLITFLAVLVTSVALKNSGFIYVGFMEEFGIDRESASWPSSALGAAIHGGGVFVGLLQRWFCVYKMGLVGSVLVWAGMIASSFAPNIAWATLTFALHGFGVGMVSLTLGMALLHYFSKYRGTASGIMFSGETTCALVFPKVLLLIRDTYNFRSVFFIYGAIALNTTALCVLLKRPPWINRNGTCKTILLPENHGLPTCEMSSKSGIQDVSKTTRNDEKPTSAWHVFTLFRKPAFYLVCAVAVTVHYSQIMYLTSIVDFAIDRGASLEQASTIIMYLSPADFCGRIMFPLLADKGWLPPNALVMLCYLLMGIAMVLLPQVYSFGSMLLLCAFIEIGIGCVLTMKVLLIANYIDQELYAASYGLTGLVILPVFLCNPLILGFFRDYLGAYDDLYRVMGAISLLMAILFSFLTCKEIRTRHGVSVRKIGD</sequence>
<dbReference type="EMBL" id="GADI01005097">
    <property type="protein sequence ID" value="JAA68711.1"/>
    <property type="molecule type" value="mRNA"/>
</dbReference>
<proteinExistence type="evidence at transcript level"/>
<feature type="transmembrane region" description="Helical" evidence="2">
    <location>
        <begin position="106"/>
        <end position="125"/>
    </location>
</feature>
<evidence type="ECO:0000256" key="2">
    <source>
        <dbReference type="SAM" id="Phobius"/>
    </source>
</evidence>
<accession>A0A0K8RCB0</accession>
<feature type="transmembrane region" description="Helical" evidence="2">
    <location>
        <begin position="245"/>
        <end position="264"/>
    </location>
</feature>
<feature type="transmembrane region" description="Helical" evidence="2">
    <location>
        <begin position="137"/>
        <end position="157"/>
    </location>
</feature>
<dbReference type="InterPro" id="IPR036259">
    <property type="entry name" value="MFS_trans_sf"/>
</dbReference>
<feature type="transmembrane region" description="Helical" evidence="2">
    <location>
        <begin position="372"/>
        <end position="392"/>
    </location>
</feature>